<name>A0A5B9W542_9BACT</name>
<dbReference type="SUPFAM" id="SSF50969">
    <property type="entry name" value="YVTN repeat-like/Quinoprotein amine dehydrogenase"/>
    <property type="match status" value="1"/>
</dbReference>
<organism evidence="1 2">
    <name type="scientific">Aquisphaera giovannonii</name>
    <dbReference type="NCBI Taxonomy" id="406548"/>
    <lineage>
        <taxon>Bacteria</taxon>
        <taxon>Pseudomonadati</taxon>
        <taxon>Planctomycetota</taxon>
        <taxon>Planctomycetia</taxon>
        <taxon>Isosphaerales</taxon>
        <taxon>Isosphaeraceae</taxon>
        <taxon>Aquisphaera</taxon>
    </lineage>
</organism>
<keyword evidence="2" id="KW-1185">Reference proteome</keyword>
<dbReference type="EMBL" id="CP042997">
    <property type="protein sequence ID" value="QEH35722.1"/>
    <property type="molecule type" value="Genomic_DNA"/>
</dbReference>
<dbReference type="PANTHER" id="PTHR47197">
    <property type="entry name" value="PROTEIN NIRF"/>
    <property type="match status" value="1"/>
</dbReference>
<dbReference type="Proteomes" id="UP000324233">
    <property type="component" value="Chromosome"/>
</dbReference>
<sequence length="360" mass="37064">MSPIAFLVVLPALLGEPRQAEAAAPTLSRTFALDDVRGPADRTGIAGRIDHMAYDPATARLFVACVANGTLEVIDLDAGTRAGTIRGLKEPQGAAVAGDSVYVTTGADGRLNRFDARTLAARGSAAVGDDADNVRLAPDGRLWASFGGGGPGGIAPFDPSTLAGGPRLGLPRMPEGFQVHASGAAIFANLPAGKRSTADGSVVGLKLPSGERLWERKLSGRAGNFPMALDPARDRVFVVSRVPARLIVLDARDGSILGEAECPPQSDDLFLDPRSGLVAVIGGGTLPSGEEPGGAGASLDLFAVDAAGRPARVGATPLPPHTRTGKLVEGRRALYVGVPMAKGRPAEVREYRLPDRPATP</sequence>
<dbReference type="Gene3D" id="2.130.10.10">
    <property type="entry name" value="YVTN repeat-like/Quinoprotein amine dehydrogenase"/>
    <property type="match status" value="2"/>
</dbReference>
<evidence type="ECO:0008006" key="3">
    <source>
        <dbReference type="Google" id="ProtNLM"/>
    </source>
</evidence>
<reference evidence="1 2" key="1">
    <citation type="submission" date="2019-08" db="EMBL/GenBank/DDBJ databases">
        <title>Deep-cultivation of Planctomycetes and their phenomic and genomic characterization uncovers novel biology.</title>
        <authorList>
            <person name="Wiegand S."/>
            <person name="Jogler M."/>
            <person name="Boedeker C."/>
            <person name="Pinto D."/>
            <person name="Vollmers J."/>
            <person name="Rivas-Marin E."/>
            <person name="Kohn T."/>
            <person name="Peeters S.H."/>
            <person name="Heuer A."/>
            <person name="Rast P."/>
            <person name="Oberbeckmann S."/>
            <person name="Bunk B."/>
            <person name="Jeske O."/>
            <person name="Meyerdierks A."/>
            <person name="Storesund J.E."/>
            <person name="Kallscheuer N."/>
            <person name="Luecker S."/>
            <person name="Lage O.M."/>
            <person name="Pohl T."/>
            <person name="Merkel B.J."/>
            <person name="Hornburger P."/>
            <person name="Mueller R.-W."/>
            <person name="Bruemmer F."/>
            <person name="Labrenz M."/>
            <person name="Spormann A.M."/>
            <person name="Op den Camp H."/>
            <person name="Overmann J."/>
            <person name="Amann R."/>
            <person name="Jetten M.S.M."/>
            <person name="Mascher T."/>
            <person name="Medema M.H."/>
            <person name="Devos D.P."/>
            <person name="Kaster A.-K."/>
            <person name="Ovreas L."/>
            <person name="Rohde M."/>
            <person name="Galperin M.Y."/>
            <person name="Jogler C."/>
        </authorList>
    </citation>
    <scope>NUCLEOTIDE SEQUENCE [LARGE SCALE GENOMIC DNA]</scope>
    <source>
        <strain evidence="1 2">OJF2</strain>
    </source>
</reference>
<protein>
    <recommendedName>
        <fullName evidence="3">SMP-30/Gluconolaconase/LRE-like region</fullName>
    </recommendedName>
</protein>
<dbReference type="InterPro" id="IPR015943">
    <property type="entry name" value="WD40/YVTN_repeat-like_dom_sf"/>
</dbReference>
<dbReference type="KEGG" id="agv:OJF2_42790"/>
<evidence type="ECO:0000313" key="1">
    <source>
        <dbReference type="EMBL" id="QEH35722.1"/>
    </source>
</evidence>
<dbReference type="InterPro" id="IPR051200">
    <property type="entry name" value="Host-pathogen_enzymatic-act"/>
</dbReference>
<dbReference type="InterPro" id="IPR011044">
    <property type="entry name" value="Quino_amine_DH_bsu"/>
</dbReference>
<proteinExistence type="predicted"/>
<dbReference type="AlphaFoldDB" id="A0A5B9W542"/>
<dbReference type="PANTHER" id="PTHR47197:SF3">
    <property type="entry name" value="DIHYDRO-HEME D1 DEHYDROGENASE"/>
    <property type="match status" value="1"/>
</dbReference>
<gene>
    <name evidence="1" type="ORF">OJF2_42790</name>
</gene>
<evidence type="ECO:0000313" key="2">
    <source>
        <dbReference type="Proteomes" id="UP000324233"/>
    </source>
</evidence>
<accession>A0A5B9W542</accession>